<dbReference type="STRING" id="1802514.A2955_03535"/>
<keyword evidence="1" id="KW-0472">Membrane</keyword>
<evidence type="ECO:0000256" key="1">
    <source>
        <dbReference type="SAM" id="Phobius"/>
    </source>
</evidence>
<feature type="transmembrane region" description="Helical" evidence="1">
    <location>
        <begin position="34"/>
        <end position="61"/>
    </location>
</feature>
<comment type="caution">
    <text evidence="2">The sequence shown here is derived from an EMBL/GenBank/DDBJ whole genome shotgun (WGS) entry which is preliminary data.</text>
</comment>
<evidence type="ECO:0000313" key="2">
    <source>
        <dbReference type="EMBL" id="OGM59797.1"/>
    </source>
</evidence>
<dbReference type="EMBL" id="MGHA01000026">
    <property type="protein sequence ID" value="OGM59797.1"/>
    <property type="molecule type" value="Genomic_DNA"/>
</dbReference>
<accession>A0A1F8B715</accession>
<proteinExistence type="predicted"/>
<dbReference type="Proteomes" id="UP000177501">
    <property type="component" value="Unassembled WGS sequence"/>
</dbReference>
<organism evidence="2 3">
    <name type="scientific">Candidatus Woesebacteria bacterium RIFCSPLOWO2_01_FULL_37_19</name>
    <dbReference type="NCBI Taxonomy" id="1802514"/>
    <lineage>
        <taxon>Bacteria</taxon>
        <taxon>Candidatus Woeseibacteriota</taxon>
    </lineage>
</organism>
<evidence type="ECO:0000313" key="3">
    <source>
        <dbReference type="Proteomes" id="UP000177501"/>
    </source>
</evidence>
<keyword evidence="1" id="KW-0812">Transmembrane</keyword>
<name>A0A1F8B715_9BACT</name>
<reference evidence="2 3" key="1">
    <citation type="journal article" date="2016" name="Nat. Commun.">
        <title>Thousands of microbial genomes shed light on interconnected biogeochemical processes in an aquifer system.</title>
        <authorList>
            <person name="Anantharaman K."/>
            <person name="Brown C.T."/>
            <person name="Hug L.A."/>
            <person name="Sharon I."/>
            <person name="Castelle C.J."/>
            <person name="Probst A.J."/>
            <person name="Thomas B.C."/>
            <person name="Singh A."/>
            <person name="Wilkins M.J."/>
            <person name="Karaoz U."/>
            <person name="Brodie E.L."/>
            <person name="Williams K.H."/>
            <person name="Hubbard S.S."/>
            <person name="Banfield J.F."/>
        </authorList>
    </citation>
    <scope>NUCLEOTIDE SEQUENCE [LARGE SCALE GENOMIC DNA]</scope>
</reference>
<gene>
    <name evidence="2" type="ORF">A2955_03535</name>
</gene>
<protein>
    <submittedName>
        <fullName evidence="2">Uncharacterized protein</fullName>
    </submittedName>
</protein>
<keyword evidence="1" id="KW-1133">Transmembrane helix</keyword>
<sequence>MGRMFGNGYYGDWNTMPEGMRQMMQQYYGSLRPFGALFGLMEFITWVLVIALLVSLIRYFWLKVDEK</sequence>
<dbReference type="AlphaFoldDB" id="A0A1F8B715"/>